<keyword evidence="3" id="KW-1185">Reference proteome</keyword>
<evidence type="ECO:0000313" key="2">
    <source>
        <dbReference type="EMBL" id="EEX17813.1"/>
    </source>
</evidence>
<dbReference type="CDD" id="cd00761">
    <property type="entry name" value="Glyco_tranf_GTA_type"/>
    <property type="match status" value="1"/>
</dbReference>
<sequence length="346" mass="40252">MIPKVSVLVAVYNTADYLPACLNSLLNQSLHDIEVICVDDASTDSSLKILRQYATKDPRVQVISLDENKGQAHARNVGLSRATGEYIAFVDSDDWLSLDALSSVVKAFDEKEVDSVLFHLVYTYPDGHTEDYPMPQFTTMTGEEGFRKSLTWAIHGCYVVHREIHKAYPYDESQRAYSDDNTTRIHYYKSRRIALCEGIYYYRQQAASVTHAVSVRRFDYLLANESMHRQLLDLHVSDEILALYETERWLNLVGLYFFYYRHRRSLSPSDRRRGLDIMHHVWATINLSLVRPSLLRKFGYHPFRRSWLLFRLQEELYFWLRERIWKLLPASPSPSEGGDVLPKGLA</sequence>
<accession>C9MRM4</accession>
<name>C9MRM4_9BACT</name>
<proteinExistence type="predicted"/>
<dbReference type="InterPro" id="IPR001173">
    <property type="entry name" value="Glyco_trans_2-like"/>
</dbReference>
<dbReference type="InterPro" id="IPR029044">
    <property type="entry name" value="Nucleotide-diphossugar_trans"/>
</dbReference>
<dbReference type="EC" id="2.4.-.-" evidence="2"/>
<dbReference type="Proteomes" id="UP000003327">
    <property type="component" value="Unassembled WGS sequence"/>
</dbReference>
<dbReference type="EMBL" id="ACVA01000053">
    <property type="protein sequence ID" value="EEX17813.1"/>
    <property type="molecule type" value="Genomic_DNA"/>
</dbReference>
<reference evidence="2 3" key="1">
    <citation type="submission" date="2009-09" db="EMBL/GenBank/DDBJ databases">
        <authorList>
            <person name="Weinstock G."/>
            <person name="Sodergren E."/>
            <person name="Clifton S."/>
            <person name="Fulton L."/>
            <person name="Fulton B."/>
            <person name="Courtney L."/>
            <person name="Fronick C."/>
            <person name="Harrison M."/>
            <person name="Strong C."/>
            <person name="Farmer C."/>
            <person name="Delahaunty K."/>
            <person name="Markovic C."/>
            <person name="Hall O."/>
            <person name="Minx P."/>
            <person name="Tomlinson C."/>
            <person name="Mitreva M."/>
            <person name="Nelson J."/>
            <person name="Hou S."/>
            <person name="Wollam A."/>
            <person name="Pepin K.H."/>
            <person name="Johnson M."/>
            <person name="Bhonagiri V."/>
            <person name="Nash W.E."/>
            <person name="Warren W."/>
            <person name="Chinwalla A."/>
            <person name="Mardis E.R."/>
            <person name="Wilson R.K."/>
        </authorList>
    </citation>
    <scope>NUCLEOTIDE SEQUENCE [LARGE SCALE GENOMIC DNA]</scope>
    <source>
        <strain evidence="2 3">F0319</strain>
    </source>
</reference>
<dbReference type="eggNOG" id="COG0463">
    <property type="taxonomic scope" value="Bacteria"/>
</dbReference>
<feature type="domain" description="Glycosyltransferase 2-like" evidence="1">
    <location>
        <begin position="6"/>
        <end position="162"/>
    </location>
</feature>
<protein>
    <submittedName>
        <fullName evidence="2">Glycosyltransferase, group 2 family protein</fullName>
        <ecNumber evidence="2">2.4.-.-</ecNumber>
    </submittedName>
</protein>
<dbReference type="PANTHER" id="PTHR22916:SF3">
    <property type="entry name" value="UDP-GLCNAC:BETAGAL BETA-1,3-N-ACETYLGLUCOSAMINYLTRANSFERASE-LIKE PROTEIN 1"/>
    <property type="match status" value="1"/>
</dbReference>
<keyword evidence="2" id="KW-0808">Transferase</keyword>
<evidence type="ECO:0000313" key="3">
    <source>
        <dbReference type="Proteomes" id="UP000003327"/>
    </source>
</evidence>
<keyword evidence="2" id="KW-0328">Glycosyltransferase</keyword>
<dbReference type="STRING" id="649761.HMPREF0973_02287"/>
<dbReference type="Gene3D" id="3.90.550.10">
    <property type="entry name" value="Spore Coat Polysaccharide Biosynthesis Protein SpsA, Chain A"/>
    <property type="match status" value="1"/>
</dbReference>
<evidence type="ECO:0000259" key="1">
    <source>
        <dbReference type="Pfam" id="PF00535"/>
    </source>
</evidence>
<comment type="caution">
    <text evidence="2">The sequence shown here is derived from an EMBL/GenBank/DDBJ whole genome shotgun (WGS) entry which is preliminary data.</text>
</comment>
<dbReference type="PANTHER" id="PTHR22916">
    <property type="entry name" value="GLYCOSYLTRANSFERASE"/>
    <property type="match status" value="1"/>
</dbReference>
<organism evidence="2 3">
    <name type="scientific">Prevotella veroralis F0319</name>
    <dbReference type="NCBI Taxonomy" id="649761"/>
    <lineage>
        <taxon>Bacteria</taxon>
        <taxon>Pseudomonadati</taxon>
        <taxon>Bacteroidota</taxon>
        <taxon>Bacteroidia</taxon>
        <taxon>Bacteroidales</taxon>
        <taxon>Prevotellaceae</taxon>
        <taxon>Prevotella</taxon>
    </lineage>
</organism>
<dbReference type="SUPFAM" id="SSF53448">
    <property type="entry name" value="Nucleotide-diphospho-sugar transferases"/>
    <property type="match status" value="1"/>
</dbReference>
<dbReference type="Pfam" id="PF00535">
    <property type="entry name" value="Glycos_transf_2"/>
    <property type="match status" value="1"/>
</dbReference>
<dbReference type="AlphaFoldDB" id="C9MRM4"/>
<dbReference type="HOGENOM" id="CLU_025996_25_1_10"/>
<gene>
    <name evidence="2" type="ORF">HMPREF0973_02287</name>
</gene>
<dbReference type="GO" id="GO:0016758">
    <property type="term" value="F:hexosyltransferase activity"/>
    <property type="evidence" value="ECO:0007669"/>
    <property type="project" value="UniProtKB-ARBA"/>
</dbReference>